<dbReference type="Gene3D" id="3.80.10.10">
    <property type="entry name" value="Ribonuclease Inhibitor"/>
    <property type="match status" value="2"/>
</dbReference>
<protein>
    <recommendedName>
        <fullName evidence="3">F-box domain-containing protein</fullName>
    </recommendedName>
</protein>
<dbReference type="RefSeq" id="XP_021884964.1">
    <property type="nucleotide sequence ID" value="XM_022019602.1"/>
</dbReference>
<dbReference type="InParanoid" id="A0A1Y2GY82"/>
<evidence type="ECO:0000313" key="2">
    <source>
        <dbReference type="Proteomes" id="UP000193648"/>
    </source>
</evidence>
<accession>A0A1Y2GY82</accession>
<dbReference type="GeneID" id="33561447"/>
<dbReference type="OrthoDB" id="2347616at2759"/>
<dbReference type="AlphaFoldDB" id="A0A1Y2GY82"/>
<evidence type="ECO:0008006" key="3">
    <source>
        <dbReference type="Google" id="ProtNLM"/>
    </source>
</evidence>
<evidence type="ECO:0000313" key="1">
    <source>
        <dbReference type="EMBL" id="ORZ27237.1"/>
    </source>
</evidence>
<dbReference type="SUPFAM" id="SSF52047">
    <property type="entry name" value="RNI-like"/>
    <property type="match status" value="1"/>
</dbReference>
<comment type="caution">
    <text evidence="1">The sequence shown here is derived from an EMBL/GenBank/DDBJ whole genome shotgun (WGS) entry which is preliminary data.</text>
</comment>
<sequence length="512" mass="57827">MHAALHLEEVRVAIGKLLNPDSLIACACCCREWHDSFIRLLWHSVVFRKTGARISTLPPLALLERHKHLIQYLTVNGCNVPVYLSLQGCSLLTNLTLQGRLFRQSPSEDWLHYWTLLISNHSSTLQTINVHCISGANVSGGFCSAIASCCRLEALHLEGLLVPQVRGAELWDACRNIKTLTLCGMQFPKWDNTFVGVSRLRRLIVKSPISGVNGLEWIQHCPELRSLHWQGYEQALQFPRKQFVQALVCGAWPHLEELHMDDTAWCDESLGTALEGIRSLVTLRATISSFGPLSMRAIEKHSSTVVTLDLTNCLMLKGPIIQKILSSMTALKYLSVGRIGYMDVVRGSPWASVNLQELTINIDMSSPRLSEHEDLDSSYQSDKSKTTLNDLDSSAFTTHQKLVYSRIASLTKLRVLHLKSFWLTGEGIWSPTLDLTLSAGLDYLSPLKELWSFSFMGNPQKMGMEEIEWMAQNWPRLAKLTGRLSTDPDTYYEMKRLLNSHRIQVFDIPIRI</sequence>
<proteinExistence type="predicted"/>
<organism evidence="1 2">
    <name type="scientific">Lobosporangium transversale</name>
    <dbReference type="NCBI Taxonomy" id="64571"/>
    <lineage>
        <taxon>Eukaryota</taxon>
        <taxon>Fungi</taxon>
        <taxon>Fungi incertae sedis</taxon>
        <taxon>Mucoromycota</taxon>
        <taxon>Mortierellomycotina</taxon>
        <taxon>Mortierellomycetes</taxon>
        <taxon>Mortierellales</taxon>
        <taxon>Mortierellaceae</taxon>
        <taxon>Lobosporangium</taxon>
    </lineage>
</organism>
<dbReference type="InterPro" id="IPR032675">
    <property type="entry name" value="LRR_dom_sf"/>
</dbReference>
<name>A0A1Y2GY82_9FUNG</name>
<dbReference type="Proteomes" id="UP000193648">
    <property type="component" value="Unassembled WGS sequence"/>
</dbReference>
<gene>
    <name evidence="1" type="ORF">BCR41DRAFT_151850</name>
</gene>
<reference evidence="1 2" key="1">
    <citation type="submission" date="2016-07" db="EMBL/GenBank/DDBJ databases">
        <title>Pervasive Adenine N6-methylation of Active Genes in Fungi.</title>
        <authorList>
            <consortium name="DOE Joint Genome Institute"/>
            <person name="Mondo S.J."/>
            <person name="Dannebaum R.O."/>
            <person name="Kuo R.C."/>
            <person name="Labutti K."/>
            <person name="Haridas S."/>
            <person name="Kuo A."/>
            <person name="Salamov A."/>
            <person name="Ahrendt S.R."/>
            <person name="Lipzen A."/>
            <person name="Sullivan W."/>
            <person name="Andreopoulos W.B."/>
            <person name="Clum A."/>
            <person name="Lindquist E."/>
            <person name="Daum C."/>
            <person name="Ramamoorthy G.K."/>
            <person name="Gryganskyi A."/>
            <person name="Culley D."/>
            <person name="Magnuson J.K."/>
            <person name="James T.Y."/>
            <person name="O'Malley M.A."/>
            <person name="Stajich J.E."/>
            <person name="Spatafora J.W."/>
            <person name="Visel A."/>
            <person name="Grigoriev I.V."/>
        </authorList>
    </citation>
    <scope>NUCLEOTIDE SEQUENCE [LARGE SCALE GENOMIC DNA]</scope>
    <source>
        <strain evidence="1 2">NRRL 3116</strain>
    </source>
</reference>
<keyword evidence="2" id="KW-1185">Reference proteome</keyword>
<dbReference type="EMBL" id="MCFF01000004">
    <property type="protein sequence ID" value="ORZ27237.1"/>
    <property type="molecule type" value="Genomic_DNA"/>
</dbReference>